<gene>
    <name evidence="1" type="ordered locus">Ta0956</name>
</gene>
<keyword evidence="2" id="KW-1185">Reference proteome</keyword>
<dbReference type="KEGG" id="tac:Ta0956"/>
<reference evidence="3" key="2">
    <citation type="journal article" date="2007" name="Proteins">
        <title>Solution structure of the hypothetical novel-fold protein TA0956 from Thermoplasma acidophilum.</title>
        <authorList>
            <person name="Koo B.K."/>
            <person name="Jung J."/>
            <person name="Jung H."/>
            <person name="Nam H.W."/>
            <person name="Kim Y.S."/>
            <person name="Yee A."/>
            <person name="Lee W."/>
        </authorList>
    </citation>
    <scope>STRUCTURE BY NMR</scope>
</reference>
<dbReference type="Proteomes" id="UP000001024">
    <property type="component" value="Chromosome"/>
</dbReference>
<dbReference type="RefSeq" id="WP_010901367.1">
    <property type="nucleotide sequence ID" value="NC_002578.1"/>
</dbReference>
<dbReference type="EMBL" id="AL445066">
    <property type="protein sequence ID" value="CAC12085.1"/>
    <property type="molecule type" value="Genomic_DNA"/>
</dbReference>
<dbReference type="PDB" id="2JMK">
    <property type="method" value="NMR"/>
    <property type="chains" value="A=1-110"/>
</dbReference>
<protein>
    <submittedName>
        <fullName evidence="1">Uncharacterized protein</fullName>
    </submittedName>
</protein>
<sequence>MTLCAMYNISMAGSHPTTICVVMDRFLESFSELYDIIDENDTDVMMDFISRFARTDEIMPEDKTVGFVVVNADKKLMSVSFSDIDENMKKVIKATAEKFKNKGFKVETDM</sequence>
<proteinExistence type="evidence at protein level"/>
<dbReference type="EvolutionaryTrace" id="Q9HJL1"/>
<dbReference type="InParanoid" id="Q9HJL1"/>
<dbReference type="AlphaFoldDB" id="Q9HJL1"/>
<reference evidence="1 2" key="1">
    <citation type="journal article" date="2000" name="Nature">
        <title>The genome sequence of the thermoacidophilic scavenger Thermoplasma acidophilum.</title>
        <authorList>
            <person name="Ruepp A."/>
            <person name="Graml W."/>
            <person name="Santos-Martinez M.L."/>
            <person name="Koretke K.K."/>
            <person name="Volker C."/>
            <person name="Mewes H.W."/>
            <person name="Frishman D."/>
            <person name="Stocker S."/>
            <person name="Lupas A.N."/>
            <person name="Baumeister W."/>
        </authorList>
    </citation>
    <scope>NUCLEOTIDE SEQUENCE [LARGE SCALE GENOMIC DNA]</scope>
    <source>
        <strain evidence="2">ATCC 25905 / DSM 1728 / JCM 9062 / NBRC 15155 / AMRC-C165</strain>
    </source>
</reference>
<accession>Q9HJL1</accession>
<name>Q9HJL1_THEAC</name>
<dbReference type="eggNOG" id="arCOG05406">
    <property type="taxonomic scope" value="Archaea"/>
</dbReference>
<evidence type="ECO:0007829" key="3">
    <source>
        <dbReference type="PDB" id="2JMK"/>
    </source>
</evidence>
<dbReference type="SMR" id="Q9HJL1"/>
<organism evidence="1 2">
    <name type="scientific">Thermoplasma acidophilum (strain ATCC 25905 / DSM 1728 / JCM 9062 / NBRC 15155 / AMRC-C165)</name>
    <dbReference type="NCBI Taxonomy" id="273075"/>
    <lineage>
        <taxon>Archaea</taxon>
        <taxon>Methanobacteriati</taxon>
        <taxon>Thermoplasmatota</taxon>
        <taxon>Thermoplasmata</taxon>
        <taxon>Thermoplasmatales</taxon>
        <taxon>Thermoplasmataceae</taxon>
        <taxon>Thermoplasma</taxon>
    </lineage>
</organism>
<dbReference type="Gene3D" id="3.30.420.600">
    <property type="entry name" value="Thermoplasma acidophilum protein TA0956"/>
    <property type="match status" value="1"/>
</dbReference>
<reference evidence="4" key="3">
    <citation type="submission" date="2008-03" db="PDB data bank">
        <title>Automated NMR Structure of the TA0956 by FAPSY.</title>
        <authorList>
            <person name="Lee W."/>
            <person name="Jung J."/>
            <person name="Lee W."/>
        </authorList>
    </citation>
    <scope>STRUCTURE BY NMR</scope>
</reference>
<dbReference type="Pfam" id="PF11513">
    <property type="entry name" value="TA0956"/>
    <property type="match status" value="1"/>
</dbReference>
<dbReference type="PDBsum" id="2K24"/>
<dbReference type="InterPro" id="IPR021595">
    <property type="entry name" value="TA0956"/>
</dbReference>
<dbReference type="HOGENOM" id="CLU_2165382_0_0_2"/>
<evidence type="ECO:0000313" key="1">
    <source>
        <dbReference type="EMBL" id="CAC12085.1"/>
    </source>
</evidence>
<evidence type="ECO:0000313" key="2">
    <source>
        <dbReference type="Proteomes" id="UP000001024"/>
    </source>
</evidence>
<keyword evidence="3 4" id="KW-0002">3D-structure</keyword>
<dbReference type="PaxDb" id="273075-Ta0956"/>
<dbReference type="PDB" id="2K24">
    <property type="method" value="NMR"/>
    <property type="chains" value="A=1-110"/>
</dbReference>
<dbReference type="STRING" id="273075.gene:9572174"/>
<evidence type="ECO:0007829" key="4">
    <source>
        <dbReference type="PDB" id="2K24"/>
    </source>
</evidence>
<dbReference type="InterPro" id="IPR038394">
    <property type="entry name" value="TA0956_sf"/>
</dbReference>
<dbReference type="EnsemblBacteria" id="CAC12085">
    <property type="protein sequence ID" value="CAC12085"/>
    <property type="gene ID" value="CAC12085"/>
</dbReference>
<dbReference type="PDBsum" id="2JMK"/>
<dbReference type="OrthoDB" id="56512at2157"/>